<dbReference type="InterPro" id="IPR002884">
    <property type="entry name" value="P_dom"/>
</dbReference>
<dbReference type="CDD" id="cd00063">
    <property type="entry name" value="FN3"/>
    <property type="match status" value="1"/>
</dbReference>
<sequence>MKAKLHLVFSITIFFSCFCIYGQQGYWKTIPKQANLHSASVKDITSAKKVFSLNKEGFSKELKPFAASKANGQIIYLPNGEGNIVPFSVRETSVLHPDLAKKFPDIKSYTGKSLDGRYKLKLSSSKNGLQSMLVDLKDNSATFMEPVSNSTDAYVLYDDATEFASKMDFICATNKDLYGAGSKTTGAMDKTIVPLVDDQVLKRYRIAVSATGEYTQEMGGTVEDALAGINATITRVNEVFETDLGVTLELIPNNDLIIFTNSATDPYDSSLNSEVQSTITSIIGEENYDVGHLFHKVNEGEDNGNAGFIGAVCIDNRKGSAFSSAFIPQGDVYDLDYVAHELGHQFGANHTWSFESEGTGVQAEPASGTTIMGYAGIVGENNVAPNGDDYFHYNSILQIANYLETTSCAQTNVLVNSPPVVNPVDDFTIPRSTAFVLEGSATDPNLGDVLTYTWEQVNDGVVTVSSFGPTNPSGANFRSLPPTLEPIRYFPRLSEVAQGNLTQTMPSVGESWETVSDIERNFTFAFTVRDNAPGGGQVVSDVLDVNVIKSAGPFVVTSQADNEIYQAGTVQEIRWDVANTNVAPINAQEVDIYLSLDGGLSFPILLLENTLNDGTAEILLPGEVTSNARVMVKASGNIFFAVNSSDFIIEESQVVLHFDALDYEVCQPDDIVIPFVYETYAGFNENSTFSADVPVGMSANFTPVNASADDTAVDLTLSNTLGVATGVYDIVVTSTAASVTKSVVLTLTVQDGTFSDAALLSPANGEIGVSLDAALNWEENPLYSSYDVEVATDVGFANIVETANVPFTNYKATSLVPETEYFWRVRPANGCGTGTFGPPFSFFTSQVDCKNRESNELPLTIPSSGTPTVTTSILFLEDLPISDVNVNLELDHTYLEDLIITLISPSGTEVALVSNTCGDLNNINAVFDDDGSPIECNGNPAISGVVSPLGSLASLKGESILGEWILEIQDTAASDGGSLISFSLDICIEGSYRPDEDEDGVFDDGDDLCLGTPKGVEVDTNGCAIYRFAQDNFQIEIESETCRSSNNGSIAITPFDTSITYTAVLNGNNVSQSFDFTDQQIFSNLSAGEYSICITGTNGVNTYQEVCFNAIITQPDVLDIDALVDSGILSVELSGADFYNVELNGLVTQTEASEVQLSLKEGLNTLKVYSNLPCQGILEKSIFYTSRPIISPNPVYSTAQIYTGGYIGMIGIEIFTANGRLVRTYSENVHGENLELNLSGLPKGIYYLGIDKAGTKEMFKLIKR</sequence>
<dbReference type="InterPro" id="IPR026444">
    <property type="entry name" value="Secre_tail"/>
</dbReference>
<dbReference type="Pfam" id="PF18962">
    <property type="entry name" value="Por_Secre_tail"/>
    <property type="match status" value="1"/>
</dbReference>
<evidence type="ECO:0000256" key="1">
    <source>
        <dbReference type="ARBA" id="ARBA00022670"/>
    </source>
</evidence>
<dbReference type="Proteomes" id="UP001217083">
    <property type="component" value="Unassembled WGS sequence"/>
</dbReference>
<dbReference type="Gene3D" id="2.60.120.260">
    <property type="entry name" value="Galactose-binding domain-like"/>
    <property type="match status" value="1"/>
</dbReference>
<evidence type="ECO:0000256" key="2">
    <source>
        <dbReference type="ARBA" id="ARBA00022729"/>
    </source>
</evidence>
<name>A0ABT5XPE7_9FLAO</name>
<evidence type="ECO:0000259" key="4">
    <source>
        <dbReference type="PROSITE" id="PS50853"/>
    </source>
</evidence>
<dbReference type="RefSeq" id="WP_275649734.1">
    <property type="nucleotide sequence ID" value="NZ_JARFVA010000003.1"/>
</dbReference>
<keyword evidence="1" id="KW-0645">Protease</keyword>
<dbReference type="Gene3D" id="3.40.390.10">
    <property type="entry name" value="Collagenase (Catalytic Domain)"/>
    <property type="match status" value="1"/>
</dbReference>
<reference evidence="6 7" key="1">
    <citation type="submission" date="2023-03" db="EMBL/GenBank/DDBJ databases">
        <title>Muricauda XX sp. nov. and Muricauda XXX sp. nov., two novel species isolated from Okinawa Trough.</title>
        <authorList>
            <person name="Cao W."/>
            <person name="Deng X."/>
        </authorList>
    </citation>
    <scope>NUCLEOTIDE SEQUENCE [LARGE SCALE GENOMIC DNA]</scope>
    <source>
        <strain evidence="6 7">81s02</strain>
    </source>
</reference>
<gene>
    <name evidence="6" type="ORF">PY091_11155</name>
</gene>
<dbReference type="PROSITE" id="PS51829">
    <property type="entry name" value="P_HOMO_B"/>
    <property type="match status" value="1"/>
</dbReference>
<evidence type="ECO:0000313" key="7">
    <source>
        <dbReference type="Proteomes" id="UP001217083"/>
    </source>
</evidence>
<dbReference type="InterPro" id="IPR008979">
    <property type="entry name" value="Galactose-bd-like_sf"/>
</dbReference>
<proteinExistence type="predicted"/>
<keyword evidence="2" id="KW-0732">Signal</keyword>
<keyword evidence="3" id="KW-0378">Hydrolase</keyword>
<dbReference type="InterPro" id="IPR024079">
    <property type="entry name" value="MetalloPept_cat_dom_sf"/>
</dbReference>
<dbReference type="EMBL" id="JARFVA010000003">
    <property type="protein sequence ID" value="MDF0707775.1"/>
    <property type="molecule type" value="Genomic_DNA"/>
</dbReference>
<dbReference type="PROSITE" id="PS51257">
    <property type="entry name" value="PROKAR_LIPOPROTEIN"/>
    <property type="match status" value="1"/>
</dbReference>
<evidence type="ECO:0000259" key="5">
    <source>
        <dbReference type="PROSITE" id="PS51829"/>
    </source>
</evidence>
<dbReference type="NCBIfam" id="TIGR04183">
    <property type="entry name" value="Por_Secre_tail"/>
    <property type="match status" value="1"/>
</dbReference>
<dbReference type="InterPro" id="IPR036116">
    <property type="entry name" value="FN3_sf"/>
</dbReference>
<evidence type="ECO:0000256" key="3">
    <source>
        <dbReference type="ARBA" id="ARBA00022801"/>
    </source>
</evidence>
<dbReference type="InterPro" id="IPR013783">
    <property type="entry name" value="Ig-like_fold"/>
</dbReference>
<dbReference type="InterPro" id="IPR003961">
    <property type="entry name" value="FN3_dom"/>
</dbReference>
<protein>
    <submittedName>
        <fullName evidence="6">M12 family metallo-peptidase</fullName>
    </submittedName>
</protein>
<accession>A0ABT5XPE7</accession>
<comment type="caution">
    <text evidence="6">The sequence shown here is derived from an EMBL/GenBank/DDBJ whole genome shotgun (WGS) entry which is preliminary data.</text>
</comment>
<dbReference type="SUPFAM" id="SSF55486">
    <property type="entry name" value="Metalloproteases ('zincins'), catalytic domain"/>
    <property type="match status" value="1"/>
</dbReference>
<dbReference type="Pfam" id="PF13583">
    <property type="entry name" value="Reprolysin_4"/>
    <property type="match status" value="1"/>
</dbReference>
<feature type="domain" description="P/Homo B" evidence="5">
    <location>
        <begin position="842"/>
        <end position="994"/>
    </location>
</feature>
<dbReference type="SUPFAM" id="SSF49265">
    <property type="entry name" value="Fibronectin type III"/>
    <property type="match status" value="1"/>
</dbReference>
<dbReference type="PROSITE" id="PS50853">
    <property type="entry name" value="FN3"/>
    <property type="match status" value="1"/>
</dbReference>
<dbReference type="Gene3D" id="2.60.40.10">
    <property type="entry name" value="Immunoglobulins"/>
    <property type="match status" value="2"/>
</dbReference>
<organism evidence="6 7">
    <name type="scientific">Flagellimonas okinawensis</name>
    <dbReference type="NCBI Taxonomy" id="3031324"/>
    <lineage>
        <taxon>Bacteria</taxon>
        <taxon>Pseudomonadati</taxon>
        <taxon>Bacteroidota</taxon>
        <taxon>Flavobacteriia</taxon>
        <taxon>Flavobacteriales</taxon>
        <taxon>Flavobacteriaceae</taxon>
        <taxon>Flagellimonas</taxon>
    </lineage>
</organism>
<dbReference type="SUPFAM" id="SSF49785">
    <property type="entry name" value="Galactose-binding domain-like"/>
    <property type="match status" value="1"/>
</dbReference>
<dbReference type="Pfam" id="PF01483">
    <property type="entry name" value="P_proprotein"/>
    <property type="match status" value="1"/>
</dbReference>
<keyword evidence="7" id="KW-1185">Reference proteome</keyword>
<evidence type="ECO:0000313" key="6">
    <source>
        <dbReference type="EMBL" id="MDF0707775.1"/>
    </source>
</evidence>
<feature type="domain" description="Fibronectin type-III" evidence="4">
    <location>
        <begin position="743"/>
        <end position="848"/>
    </location>
</feature>